<organism evidence="3 4">
    <name type="scientific">Mycena rosella</name>
    <name type="common">Pink bonnet</name>
    <name type="synonym">Agaricus rosellus</name>
    <dbReference type="NCBI Taxonomy" id="1033263"/>
    <lineage>
        <taxon>Eukaryota</taxon>
        <taxon>Fungi</taxon>
        <taxon>Dikarya</taxon>
        <taxon>Basidiomycota</taxon>
        <taxon>Agaricomycotina</taxon>
        <taxon>Agaricomycetes</taxon>
        <taxon>Agaricomycetidae</taxon>
        <taxon>Agaricales</taxon>
        <taxon>Marasmiineae</taxon>
        <taxon>Mycenaceae</taxon>
        <taxon>Mycena</taxon>
    </lineage>
</organism>
<keyword evidence="2" id="KW-0732">Signal</keyword>
<feature type="signal peptide" evidence="2">
    <location>
        <begin position="1"/>
        <end position="22"/>
    </location>
</feature>
<dbReference type="EMBL" id="JARKIE010000335">
    <property type="protein sequence ID" value="KAJ7653438.1"/>
    <property type="molecule type" value="Genomic_DNA"/>
</dbReference>
<feature type="region of interest" description="Disordered" evidence="1">
    <location>
        <begin position="167"/>
        <end position="217"/>
    </location>
</feature>
<accession>A0AAD7CME5</accession>
<proteinExistence type="predicted"/>
<dbReference type="Proteomes" id="UP001221757">
    <property type="component" value="Unassembled WGS sequence"/>
</dbReference>
<dbReference type="AlphaFoldDB" id="A0AAD7CME5"/>
<evidence type="ECO:0000256" key="1">
    <source>
        <dbReference type="SAM" id="MobiDB-lite"/>
    </source>
</evidence>
<keyword evidence="4" id="KW-1185">Reference proteome</keyword>
<reference evidence="3" key="1">
    <citation type="submission" date="2023-03" db="EMBL/GenBank/DDBJ databases">
        <title>Massive genome expansion in bonnet fungi (Mycena s.s.) driven by repeated elements and novel gene families across ecological guilds.</title>
        <authorList>
            <consortium name="Lawrence Berkeley National Laboratory"/>
            <person name="Harder C.B."/>
            <person name="Miyauchi S."/>
            <person name="Viragh M."/>
            <person name="Kuo A."/>
            <person name="Thoen E."/>
            <person name="Andreopoulos B."/>
            <person name="Lu D."/>
            <person name="Skrede I."/>
            <person name="Drula E."/>
            <person name="Henrissat B."/>
            <person name="Morin E."/>
            <person name="Kohler A."/>
            <person name="Barry K."/>
            <person name="LaButti K."/>
            <person name="Morin E."/>
            <person name="Salamov A."/>
            <person name="Lipzen A."/>
            <person name="Mereny Z."/>
            <person name="Hegedus B."/>
            <person name="Baldrian P."/>
            <person name="Stursova M."/>
            <person name="Weitz H."/>
            <person name="Taylor A."/>
            <person name="Grigoriev I.V."/>
            <person name="Nagy L.G."/>
            <person name="Martin F."/>
            <person name="Kauserud H."/>
        </authorList>
    </citation>
    <scope>NUCLEOTIDE SEQUENCE</scope>
    <source>
        <strain evidence="3">CBHHK067</strain>
    </source>
</reference>
<gene>
    <name evidence="3" type="ORF">B0H17DRAFT_1147090</name>
</gene>
<protein>
    <submittedName>
        <fullName evidence="3">Uncharacterized protein</fullName>
    </submittedName>
</protein>
<evidence type="ECO:0000256" key="2">
    <source>
        <dbReference type="SAM" id="SignalP"/>
    </source>
</evidence>
<name>A0AAD7CME5_MYCRO</name>
<comment type="caution">
    <text evidence="3">The sequence shown here is derived from an EMBL/GenBank/DDBJ whole genome shotgun (WGS) entry which is preliminary data.</text>
</comment>
<feature type="compositionally biased region" description="Polar residues" evidence="1">
    <location>
        <begin position="173"/>
        <end position="183"/>
    </location>
</feature>
<evidence type="ECO:0000313" key="4">
    <source>
        <dbReference type="Proteomes" id="UP001221757"/>
    </source>
</evidence>
<evidence type="ECO:0000313" key="3">
    <source>
        <dbReference type="EMBL" id="KAJ7653438.1"/>
    </source>
</evidence>
<feature type="chain" id="PRO_5041992622" evidence="2">
    <location>
        <begin position="23"/>
        <end position="217"/>
    </location>
</feature>
<sequence>MSLIFPACTLNFGVAIIAVANGSSYPDPSVMRLVSAEVQRKIQTPLVSAWGKSDAGVVPKNSTSWHRRGVDNAEVRMSTRRSSEKIDIASREPLPLRWTGSCLDPTAGVIALHWPIGVAPSWEGDGGPQSLIYILPEPVLRGNTAIRSAEKTSDGLPAAPNTLADIQRRKASENQGKSTPVSQDRNDKYIDYDPSDTRYTPRPRIPTKPTLPQLCRA</sequence>